<dbReference type="RefSeq" id="YP_009997082.1">
    <property type="nucleotide sequence ID" value="NC_052967.1"/>
</dbReference>
<accession>A0A679KAX8</accession>
<keyword evidence="2" id="KW-1185">Reference proteome</keyword>
<evidence type="ECO:0000313" key="2">
    <source>
        <dbReference type="Proteomes" id="UP000464956"/>
    </source>
</evidence>
<dbReference type="KEGG" id="vg:62676445"/>
<dbReference type="Proteomes" id="UP000464956">
    <property type="component" value="Chromosome"/>
</dbReference>
<organism evidence="1 2">
    <name type="scientific">Xanthomonas phage Bosa</name>
    <dbReference type="NCBI Taxonomy" id="2674976"/>
    <lineage>
        <taxon>Viruses</taxon>
        <taxon>Duplodnaviria</taxon>
        <taxon>Heunggongvirae</taxon>
        <taxon>Uroviricota</taxon>
        <taxon>Caudoviricetes</taxon>
        <taxon>Mesyanzhinovviridae</taxon>
        <taxon>Bradleyvirinae</taxon>
        <taxon>Bosavirus</taxon>
        <taxon>Bosavirus bosa</taxon>
    </lineage>
</organism>
<protein>
    <submittedName>
        <fullName evidence="1">Uncharacterized protein</fullName>
    </submittedName>
</protein>
<name>A0A679KAX8_9CAUD</name>
<dbReference type="GeneID" id="62676445"/>
<proteinExistence type="predicted"/>
<dbReference type="EMBL" id="LR743532">
    <property type="protein sequence ID" value="CAA2409938.1"/>
    <property type="molecule type" value="Genomic_DNA"/>
</dbReference>
<evidence type="ECO:0000313" key="1">
    <source>
        <dbReference type="EMBL" id="CAA2409938.1"/>
    </source>
</evidence>
<sequence length="72" mass="7968">MSELPTQGQINDLKAGQLDEVRAAWGLRLAAESQLSRLAKYKSMSPGMKDDQKRWLKQLVSANAVIDRILGA</sequence>
<reference evidence="1" key="1">
    <citation type="submission" date="2019-12" db="EMBL/GenBank/DDBJ databases">
        <authorList>
            <person name="Ansaldi M."/>
            <person name="Clavijo F."/>
        </authorList>
    </citation>
    <scope>NUCLEOTIDE SEQUENCE [LARGE SCALE GENOMIC DNA]</scope>
</reference>